<dbReference type="InterPro" id="IPR011712">
    <property type="entry name" value="Sig_transdc_His_kin_sub3_dim/P"/>
</dbReference>
<keyword evidence="4" id="KW-0808">Transferase</keyword>
<dbReference type="Proteomes" id="UP001596380">
    <property type="component" value="Unassembled WGS sequence"/>
</dbReference>
<keyword evidence="9" id="KW-0812">Transmembrane</keyword>
<comment type="catalytic activity">
    <reaction evidence="1">
        <text>ATP + protein L-histidine = ADP + protein N-phospho-L-histidine.</text>
        <dbReference type="EC" id="2.7.13.3"/>
    </reaction>
</comment>
<accession>A0ABW2CNT5</accession>
<feature type="transmembrane region" description="Helical" evidence="9">
    <location>
        <begin position="108"/>
        <end position="126"/>
    </location>
</feature>
<dbReference type="SUPFAM" id="SSF55874">
    <property type="entry name" value="ATPase domain of HSP90 chaperone/DNA topoisomerase II/histidine kinase"/>
    <property type="match status" value="1"/>
</dbReference>
<feature type="transmembrane region" description="Helical" evidence="9">
    <location>
        <begin position="132"/>
        <end position="150"/>
    </location>
</feature>
<feature type="transmembrane region" description="Helical" evidence="9">
    <location>
        <begin position="36"/>
        <end position="56"/>
    </location>
</feature>
<evidence type="ECO:0000313" key="12">
    <source>
        <dbReference type="Proteomes" id="UP001596380"/>
    </source>
</evidence>
<dbReference type="InterPro" id="IPR050482">
    <property type="entry name" value="Sensor_HK_TwoCompSys"/>
</dbReference>
<dbReference type="CDD" id="cd16917">
    <property type="entry name" value="HATPase_UhpB-NarQ-NarX-like"/>
    <property type="match status" value="1"/>
</dbReference>
<dbReference type="Pfam" id="PF02518">
    <property type="entry name" value="HATPase_c"/>
    <property type="match status" value="1"/>
</dbReference>
<dbReference type="Gene3D" id="3.30.565.10">
    <property type="entry name" value="Histidine kinase-like ATPase, C-terminal domain"/>
    <property type="match status" value="1"/>
</dbReference>
<evidence type="ECO:0000256" key="1">
    <source>
        <dbReference type="ARBA" id="ARBA00000085"/>
    </source>
</evidence>
<dbReference type="EC" id="2.7.13.3" evidence="2"/>
<evidence type="ECO:0000256" key="4">
    <source>
        <dbReference type="ARBA" id="ARBA00022679"/>
    </source>
</evidence>
<keyword evidence="6 11" id="KW-0418">Kinase</keyword>
<evidence type="ECO:0000256" key="9">
    <source>
        <dbReference type="SAM" id="Phobius"/>
    </source>
</evidence>
<feature type="transmembrane region" description="Helical" evidence="9">
    <location>
        <begin position="12"/>
        <end position="30"/>
    </location>
</feature>
<gene>
    <name evidence="11" type="ORF">ACFQKB_22690</name>
</gene>
<evidence type="ECO:0000256" key="2">
    <source>
        <dbReference type="ARBA" id="ARBA00012438"/>
    </source>
</evidence>
<keyword evidence="9" id="KW-0472">Membrane</keyword>
<evidence type="ECO:0000256" key="5">
    <source>
        <dbReference type="ARBA" id="ARBA00022741"/>
    </source>
</evidence>
<reference evidence="12" key="1">
    <citation type="journal article" date="2019" name="Int. J. Syst. Evol. Microbiol.">
        <title>The Global Catalogue of Microorganisms (GCM) 10K type strain sequencing project: providing services to taxonomists for standard genome sequencing and annotation.</title>
        <authorList>
            <consortium name="The Broad Institute Genomics Platform"/>
            <consortium name="The Broad Institute Genome Sequencing Center for Infectious Disease"/>
            <person name="Wu L."/>
            <person name="Ma J."/>
        </authorList>
    </citation>
    <scope>NUCLEOTIDE SEQUENCE [LARGE SCALE GENOMIC DNA]</scope>
    <source>
        <strain evidence="12">JCM 3369</strain>
    </source>
</reference>
<keyword evidence="9" id="KW-1133">Transmembrane helix</keyword>
<organism evidence="11 12">
    <name type="scientific">Actinomadura yumaensis</name>
    <dbReference type="NCBI Taxonomy" id="111807"/>
    <lineage>
        <taxon>Bacteria</taxon>
        <taxon>Bacillati</taxon>
        <taxon>Actinomycetota</taxon>
        <taxon>Actinomycetes</taxon>
        <taxon>Streptosporangiales</taxon>
        <taxon>Thermomonosporaceae</taxon>
        <taxon>Actinomadura</taxon>
    </lineage>
</organism>
<dbReference type="GO" id="GO:0016301">
    <property type="term" value="F:kinase activity"/>
    <property type="evidence" value="ECO:0007669"/>
    <property type="project" value="UniProtKB-KW"/>
</dbReference>
<dbReference type="Pfam" id="PF07730">
    <property type="entry name" value="HisKA_3"/>
    <property type="match status" value="1"/>
</dbReference>
<dbReference type="RefSeq" id="WP_378063511.1">
    <property type="nucleotide sequence ID" value="NZ_JBHSXS010000014.1"/>
</dbReference>
<dbReference type="PANTHER" id="PTHR24421:SF10">
    <property type="entry name" value="NITRATE_NITRITE SENSOR PROTEIN NARQ"/>
    <property type="match status" value="1"/>
</dbReference>
<keyword evidence="8" id="KW-0902">Two-component regulatory system</keyword>
<dbReference type="SMART" id="SM00387">
    <property type="entry name" value="HATPase_c"/>
    <property type="match status" value="1"/>
</dbReference>
<dbReference type="InterPro" id="IPR003594">
    <property type="entry name" value="HATPase_dom"/>
</dbReference>
<comment type="caution">
    <text evidence="11">The sequence shown here is derived from an EMBL/GenBank/DDBJ whole genome shotgun (WGS) entry which is preliminary data.</text>
</comment>
<feature type="domain" description="Histidine kinase/HSP90-like ATPase" evidence="10">
    <location>
        <begin position="284"/>
        <end position="374"/>
    </location>
</feature>
<sequence length="377" mass="40106">MSVERARRVTGAVLTWGAAVLYPPYVYFAMHDTRLGLGPGRLLLTIALTVLVLNLVRRRPLPAFALLTLAWVGAAMELRGSGTWIVQTALMDVAVGYVAAARSRRFSVSLAGAALLAQVLTAAAFPDQPDELVSRSSYMIMAMVVVWLVGNSVRVRRAHAEELTAQATARAVADERLRIARELHDMVAHSVGIIAIQAGAGGRVIDTQPGEARNALGAIEATSRETLSGLRRMLGMLRRAEPEGAPLDPAPGLDDLDRLVAATLGAGVRVDLRVRGERRPLPAEIDLSAFRIVQEALTNVVRHAGTDGCRVTIGFGDDELRVEVVDDGRGPAPGSAGYGLVGMRERVGLLKGRLDAGPGPHGGFRVEARLPVPAVAR</sequence>
<dbReference type="PANTHER" id="PTHR24421">
    <property type="entry name" value="NITRATE/NITRITE SENSOR PROTEIN NARX-RELATED"/>
    <property type="match status" value="1"/>
</dbReference>
<keyword evidence="7" id="KW-0067">ATP-binding</keyword>
<dbReference type="Gene3D" id="1.20.5.1930">
    <property type="match status" value="1"/>
</dbReference>
<evidence type="ECO:0000256" key="7">
    <source>
        <dbReference type="ARBA" id="ARBA00022840"/>
    </source>
</evidence>
<evidence type="ECO:0000259" key="10">
    <source>
        <dbReference type="SMART" id="SM00387"/>
    </source>
</evidence>
<name>A0ABW2CNT5_9ACTN</name>
<keyword evidence="5" id="KW-0547">Nucleotide-binding</keyword>
<dbReference type="EMBL" id="JBHSXS010000014">
    <property type="protein sequence ID" value="MFC6882581.1"/>
    <property type="molecule type" value="Genomic_DNA"/>
</dbReference>
<dbReference type="InterPro" id="IPR036890">
    <property type="entry name" value="HATPase_C_sf"/>
</dbReference>
<evidence type="ECO:0000256" key="3">
    <source>
        <dbReference type="ARBA" id="ARBA00022553"/>
    </source>
</evidence>
<proteinExistence type="predicted"/>
<keyword evidence="3" id="KW-0597">Phosphoprotein</keyword>
<keyword evidence="12" id="KW-1185">Reference proteome</keyword>
<evidence type="ECO:0000256" key="6">
    <source>
        <dbReference type="ARBA" id="ARBA00022777"/>
    </source>
</evidence>
<evidence type="ECO:0000256" key="8">
    <source>
        <dbReference type="ARBA" id="ARBA00023012"/>
    </source>
</evidence>
<protein>
    <recommendedName>
        <fullName evidence="2">histidine kinase</fullName>
        <ecNumber evidence="2">2.7.13.3</ecNumber>
    </recommendedName>
</protein>
<evidence type="ECO:0000313" key="11">
    <source>
        <dbReference type="EMBL" id="MFC6882581.1"/>
    </source>
</evidence>